<gene>
    <name evidence="2" type="ORF">EX30DRAFT_201651</name>
</gene>
<dbReference type="EMBL" id="ML220154">
    <property type="protein sequence ID" value="TGZ77357.1"/>
    <property type="molecule type" value="Genomic_DNA"/>
</dbReference>
<keyword evidence="3" id="KW-1185">Reference proteome</keyword>
<dbReference type="AlphaFoldDB" id="A0A4S2MRC3"/>
<name>A0A4S2MRC3_9PEZI</name>
<organism evidence="2 3">
    <name type="scientific">Ascodesmis nigricans</name>
    <dbReference type="NCBI Taxonomy" id="341454"/>
    <lineage>
        <taxon>Eukaryota</taxon>
        <taxon>Fungi</taxon>
        <taxon>Dikarya</taxon>
        <taxon>Ascomycota</taxon>
        <taxon>Pezizomycotina</taxon>
        <taxon>Pezizomycetes</taxon>
        <taxon>Pezizales</taxon>
        <taxon>Ascodesmidaceae</taxon>
        <taxon>Ascodesmis</taxon>
    </lineage>
</organism>
<protein>
    <submittedName>
        <fullName evidence="2">Uncharacterized protein</fullName>
    </submittedName>
</protein>
<proteinExistence type="predicted"/>
<sequence length="193" mass="21102">MSGIIGCVSPTLYGTELIVSCHYCGFLGRPYYEPVDDSIYSSSSSESFGSSNDASNDSSSGDDSSPNDTSCDGSSDDSSDTSSSSDGSSNDSSDSSFVSATVYRRLCLRCKHNIDSCIDGSSQCKVRYIERAWKCWACNYQYNNGLEKTCKGQDELANNRRRTCGYKQASGGCTWHWREIGGSRVWSAIWGLW</sequence>
<evidence type="ECO:0000256" key="1">
    <source>
        <dbReference type="SAM" id="MobiDB-lite"/>
    </source>
</evidence>
<evidence type="ECO:0000313" key="3">
    <source>
        <dbReference type="Proteomes" id="UP000298138"/>
    </source>
</evidence>
<dbReference type="InParanoid" id="A0A4S2MRC3"/>
<dbReference type="Proteomes" id="UP000298138">
    <property type="component" value="Unassembled WGS sequence"/>
</dbReference>
<feature type="region of interest" description="Disordered" evidence="1">
    <location>
        <begin position="43"/>
        <end position="95"/>
    </location>
</feature>
<reference evidence="2 3" key="1">
    <citation type="submission" date="2019-04" db="EMBL/GenBank/DDBJ databases">
        <title>Comparative genomics and transcriptomics to analyze fruiting body development in filamentous ascomycetes.</title>
        <authorList>
            <consortium name="DOE Joint Genome Institute"/>
            <person name="Lutkenhaus R."/>
            <person name="Traeger S."/>
            <person name="Breuer J."/>
            <person name="Kuo A."/>
            <person name="Lipzen A."/>
            <person name="Pangilinan J."/>
            <person name="Dilworth D."/>
            <person name="Sandor L."/>
            <person name="Poggeler S."/>
            <person name="Barry K."/>
            <person name="Grigoriev I.V."/>
            <person name="Nowrousian M."/>
        </authorList>
    </citation>
    <scope>NUCLEOTIDE SEQUENCE [LARGE SCALE GENOMIC DNA]</scope>
    <source>
        <strain evidence="2 3">CBS 389.68</strain>
    </source>
</reference>
<accession>A0A4S2MRC3</accession>
<feature type="compositionally biased region" description="Low complexity" evidence="1">
    <location>
        <begin position="80"/>
        <end position="95"/>
    </location>
</feature>
<feature type="compositionally biased region" description="Low complexity" evidence="1">
    <location>
        <begin position="43"/>
        <end position="73"/>
    </location>
</feature>
<evidence type="ECO:0000313" key="2">
    <source>
        <dbReference type="EMBL" id="TGZ77357.1"/>
    </source>
</evidence>